<dbReference type="Proteomes" id="UP000190027">
    <property type="component" value="Unassembled WGS sequence"/>
</dbReference>
<reference evidence="2 3" key="1">
    <citation type="submission" date="2017-02" db="EMBL/GenBank/DDBJ databases">
        <authorList>
            <person name="Peterson S.W."/>
        </authorList>
    </citation>
    <scope>NUCLEOTIDE SEQUENCE [LARGE SCALE GENOMIC DNA]</scope>
    <source>
        <strain evidence="2 3">DSM 16080</strain>
    </source>
</reference>
<dbReference type="OrthoDB" id="9791702at2"/>
<dbReference type="PANTHER" id="PTHR34988:SF1">
    <property type="entry name" value="DNA-BINDING PROTEIN"/>
    <property type="match status" value="1"/>
</dbReference>
<protein>
    <recommendedName>
        <fullName evidence="1">PPC domain-containing protein</fullName>
    </recommendedName>
</protein>
<organism evidence="2 3">
    <name type="scientific">Paucidesulfovibrio gracilis DSM 16080</name>
    <dbReference type="NCBI Taxonomy" id="1121449"/>
    <lineage>
        <taxon>Bacteria</taxon>
        <taxon>Pseudomonadati</taxon>
        <taxon>Thermodesulfobacteriota</taxon>
        <taxon>Desulfovibrionia</taxon>
        <taxon>Desulfovibrionales</taxon>
        <taxon>Desulfovibrionaceae</taxon>
        <taxon>Paucidesulfovibrio</taxon>
    </lineage>
</organism>
<gene>
    <name evidence="2" type="ORF">SAMN02745704_00209</name>
</gene>
<name>A0A1T4W3T0_9BACT</name>
<dbReference type="SUPFAM" id="SSF117856">
    <property type="entry name" value="AF0104/ALDC/Ptd012-like"/>
    <property type="match status" value="1"/>
</dbReference>
<dbReference type="EMBL" id="FUYC01000001">
    <property type="protein sequence ID" value="SKA71799.1"/>
    <property type="molecule type" value="Genomic_DNA"/>
</dbReference>
<keyword evidence="3" id="KW-1185">Reference proteome</keyword>
<dbReference type="PIRSF" id="PIRSF016702">
    <property type="entry name" value="DNA_bp_PD1"/>
    <property type="match status" value="1"/>
</dbReference>
<dbReference type="PROSITE" id="PS51742">
    <property type="entry name" value="PPC"/>
    <property type="match status" value="1"/>
</dbReference>
<accession>A0A1T4W3T0</accession>
<dbReference type="InterPro" id="IPR005175">
    <property type="entry name" value="PPC_dom"/>
</dbReference>
<dbReference type="AlphaFoldDB" id="A0A1T4W3T0"/>
<dbReference type="Pfam" id="PF03479">
    <property type="entry name" value="PCC"/>
    <property type="match status" value="1"/>
</dbReference>
<evidence type="ECO:0000313" key="3">
    <source>
        <dbReference type="Proteomes" id="UP000190027"/>
    </source>
</evidence>
<proteinExistence type="predicted"/>
<dbReference type="PANTHER" id="PTHR34988">
    <property type="entry name" value="PROTEIN, PUTATIVE-RELATED"/>
    <property type="match status" value="1"/>
</dbReference>
<dbReference type="InterPro" id="IPR025707">
    <property type="entry name" value="DNA_bp_PD1"/>
</dbReference>
<evidence type="ECO:0000313" key="2">
    <source>
        <dbReference type="EMBL" id="SKA71799.1"/>
    </source>
</evidence>
<dbReference type="Gene3D" id="3.30.1330.80">
    <property type="entry name" value="Hypothetical protein, similar to alpha- acetolactate decarboxylase, domain 2"/>
    <property type="match status" value="1"/>
</dbReference>
<dbReference type="STRING" id="1121449.SAMN02745704_00209"/>
<dbReference type="RefSeq" id="WP_078715794.1">
    <property type="nucleotide sequence ID" value="NZ_FUYC01000001.1"/>
</dbReference>
<dbReference type="CDD" id="cd11378">
    <property type="entry name" value="DUF296"/>
    <property type="match status" value="1"/>
</dbReference>
<evidence type="ECO:0000259" key="1">
    <source>
        <dbReference type="PROSITE" id="PS51742"/>
    </source>
</evidence>
<feature type="domain" description="PPC" evidence="1">
    <location>
        <begin position="4"/>
        <end position="139"/>
    </location>
</feature>
<sequence length="139" mass="15173">MESKRFGNRILIRLNPGDEVIGSVMAVCREEAVKLGTVSGIGAVNRAVIGLFRTDTKEYVKSELRKEFEITALIGNVSTMDGETYLHLHATLADEEHHAFGGHLNEADVSATAEIVVDVMEGEVDRAFDANVGLNLIKF</sequence>